<evidence type="ECO:0000259" key="3">
    <source>
        <dbReference type="PROSITE" id="PS51339"/>
    </source>
</evidence>
<organism evidence="4 5">
    <name type="scientific">Phytophthora palmivora</name>
    <dbReference type="NCBI Taxonomy" id="4796"/>
    <lineage>
        <taxon>Eukaryota</taxon>
        <taxon>Sar</taxon>
        <taxon>Stramenopiles</taxon>
        <taxon>Oomycota</taxon>
        <taxon>Peronosporomycetes</taxon>
        <taxon>Peronosporales</taxon>
        <taxon>Peronosporaceae</taxon>
        <taxon>Phytophthora</taxon>
    </lineage>
</organism>
<evidence type="ECO:0000313" key="5">
    <source>
        <dbReference type="Proteomes" id="UP000237271"/>
    </source>
</evidence>
<gene>
    <name evidence="4" type="ORF">PHPALM_4136</name>
</gene>
<sequence>METKVMSRGALWAEAFGLQHDALAAQRERYERLKQHMVFQIDAEGMTDPLTGAKDSSWTQYYTDESLLEEINTDLDRLYPAGNESFFQNDLYMTTLRHVLFVWCRLHPDVAYRQGMHDVVAVVLYAFLQPAQRENSEVLELPGHAEADTFLVFEAVMLFLKPFYEIVKNDSGNGLYGQPLEGAERKQPALHRLNKKAFGRYVIMDARSQLAAVGNKAMGKGTEITSNYRGAKLTFMNVENIHAAGFATCGWS</sequence>
<feature type="domain" description="Rab-GAP TBC" evidence="2">
    <location>
        <begin position="2"/>
        <end position="252"/>
    </location>
</feature>
<dbReference type="InterPro" id="IPR010569">
    <property type="entry name" value="Myotubularin-like_Pase_dom"/>
</dbReference>
<dbReference type="AlphaFoldDB" id="A0A2P4YKK8"/>
<dbReference type="SUPFAM" id="SSF47923">
    <property type="entry name" value="Ypt/Rab-GAP domain of gyp1p"/>
    <property type="match status" value="1"/>
</dbReference>
<reference evidence="4 5" key="1">
    <citation type="journal article" date="2017" name="Genome Biol. Evol.">
        <title>Phytophthora megakarya and P. palmivora, closely related causal agents of cacao black pod rot, underwent increases in genome sizes and gene numbers by different mechanisms.</title>
        <authorList>
            <person name="Ali S.S."/>
            <person name="Shao J."/>
            <person name="Lary D.J."/>
            <person name="Kronmiller B."/>
            <person name="Shen D."/>
            <person name="Strem M.D."/>
            <person name="Amoako-Attah I."/>
            <person name="Akrofi A.Y."/>
            <person name="Begoude B.A."/>
            <person name="Ten Hoopen G.M."/>
            <person name="Coulibaly K."/>
            <person name="Kebe B.I."/>
            <person name="Melnick R.L."/>
            <person name="Guiltinan M.J."/>
            <person name="Tyler B.M."/>
            <person name="Meinhardt L.W."/>
            <person name="Bailey B.A."/>
        </authorList>
    </citation>
    <scope>NUCLEOTIDE SEQUENCE [LARGE SCALE GENOMIC DNA]</scope>
    <source>
        <strain evidence="5">sbr112.9</strain>
    </source>
</reference>
<comment type="caution">
    <text evidence="4">The sequence shown here is derived from an EMBL/GenBank/DDBJ whole genome shotgun (WGS) entry which is preliminary data.</text>
</comment>
<dbReference type="SUPFAM" id="SSF52799">
    <property type="entry name" value="(Phosphotyrosine protein) phosphatases II"/>
    <property type="match status" value="1"/>
</dbReference>
<keyword evidence="1" id="KW-0343">GTPase activation</keyword>
<evidence type="ECO:0000313" key="4">
    <source>
        <dbReference type="EMBL" id="POM78345.1"/>
    </source>
</evidence>
<dbReference type="PANTHER" id="PTHR22957">
    <property type="entry name" value="TBC1 DOMAIN FAMILY MEMBER GTPASE-ACTIVATING PROTEIN"/>
    <property type="match status" value="1"/>
</dbReference>
<evidence type="ECO:0000256" key="1">
    <source>
        <dbReference type="ARBA" id="ARBA00022468"/>
    </source>
</evidence>
<dbReference type="OrthoDB" id="271628at2759"/>
<name>A0A2P4YKK8_9STRA</name>
<dbReference type="PANTHER" id="PTHR22957:SF337">
    <property type="entry name" value="TBC1 DOMAIN FAMILY MEMBER 5"/>
    <property type="match status" value="1"/>
</dbReference>
<dbReference type="PROSITE" id="PS51339">
    <property type="entry name" value="PPASE_MYOTUBULARIN"/>
    <property type="match status" value="1"/>
</dbReference>
<dbReference type="Gene3D" id="1.10.8.270">
    <property type="entry name" value="putative rabgap domain of human tbc1 domain family member 14 like domains"/>
    <property type="match status" value="1"/>
</dbReference>
<dbReference type="InterPro" id="IPR000195">
    <property type="entry name" value="Rab-GAP-TBC_dom"/>
</dbReference>
<dbReference type="Proteomes" id="UP000237271">
    <property type="component" value="Unassembled WGS sequence"/>
</dbReference>
<dbReference type="GO" id="GO:0005096">
    <property type="term" value="F:GTPase activator activity"/>
    <property type="evidence" value="ECO:0007669"/>
    <property type="project" value="UniProtKB-KW"/>
</dbReference>
<evidence type="ECO:0000259" key="2">
    <source>
        <dbReference type="PROSITE" id="PS50086"/>
    </source>
</evidence>
<dbReference type="PROSITE" id="PS50086">
    <property type="entry name" value="TBC_RABGAP"/>
    <property type="match status" value="1"/>
</dbReference>
<dbReference type="InterPro" id="IPR029021">
    <property type="entry name" value="Prot-tyrosine_phosphatase-like"/>
</dbReference>
<dbReference type="InterPro" id="IPR035969">
    <property type="entry name" value="Rab-GAP_TBC_sf"/>
</dbReference>
<accession>A0A2P4YKK8</accession>
<proteinExistence type="predicted"/>
<protein>
    <submittedName>
        <fullName evidence="4">Alpha-1,3-mannosyltransferase</fullName>
    </submittedName>
</protein>
<dbReference type="Pfam" id="PF00566">
    <property type="entry name" value="RabGAP-TBC"/>
    <property type="match status" value="1"/>
</dbReference>
<feature type="domain" description="Myotubularin phosphatase" evidence="3">
    <location>
        <begin position="177"/>
        <end position="252"/>
    </location>
</feature>
<dbReference type="EMBL" id="NCKW01002044">
    <property type="protein sequence ID" value="POM78345.1"/>
    <property type="molecule type" value="Genomic_DNA"/>
</dbReference>
<keyword evidence="5" id="KW-1185">Reference proteome</keyword>